<feature type="signal peptide" evidence="2">
    <location>
        <begin position="1"/>
        <end position="29"/>
    </location>
</feature>
<feature type="chain" id="PRO_5045752025" description="LPXTG-motif cell wall-anchored protein" evidence="2">
    <location>
        <begin position="30"/>
        <end position="519"/>
    </location>
</feature>
<dbReference type="RefSeq" id="WP_203705110.1">
    <property type="nucleotide sequence ID" value="NZ_BAAALU010000003.1"/>
</dbReference>
<evidence type="ECO:0000313" key="3">
    <source>
        <dbReference type="EMBL" id="GIF58509.1"/>
    </source>
</evidence>
<accession>A0ABQ4C6Y3</accession>
<keyword evidence="1" id="KW-0812">Transmembrane</keyword>
<name>A0ABQ4C6Y3_9ACTN</name>
<keyword evidence="2" id="KW-0732">Signal</keyword>
<feature type="transmembrane region" description="Helical" evidence="1">
    <location>
        <begin position="488"/>
        <end position="511"/>
    </location>
</feature>
<evidence type="ECO:0000256" key="1">
    <source>
        <dbReference type="SAM" id="Phobius"/>
    </source>
</evidence>
<gene>
    <name evidence="3" type="ORF">Air01nite_46040</name>
</gene>
<sequence length="519" mass="52851">MRLTPARRLLAGIGVVGALVATGALPAAAAPTAKLGLYMPDHTVAVGAPGVIDGAVLYADEPTALVDAAVIFDFADLAGVAEVVPEDGIGPDCTKTSAHELRCTRFETWADPFGAGGDFNVVIRGVAGGPEGTGTLKTTLEVSGYDSVTTESTVRVGTGVDLAGGPDTDVSVAPGGAFSHHVSVKNAGDATIEGFNAIFDNNYAIRAAKKFTNCTYVGDELRTCAFDVTIEPGETFQGDLPYRLGADTEAPGHQVGFLTLLTRAEFEDFSGYVKQFGADIGKPGTDGTFELTAAPANLARRGAQADVDPENNWSGVNITVTGKNGYDLVAAGARITGNVGDVADVDLGFRNDGPAAADSGRLGSNVTLVDVTVPKGTTVVEVSDQCVPKPANDAGEYGEPGEPGAPVYRCFPGDLVTPGETVGFPFRLRIDQAQPERGLVTINAKCECEGRQSDINSANDTAPIEVNAAGGGTGGGGDDGGLPITGPAAGLIAGAGGLLLVAGLGGVVVAWRRRTRFVA</sequence>
<organism evidence="3 4">
    <name type="scientific">Asanoa iriomotensis</name>
    <dbReference type="NCBI Taxonomy" id="234613"/>
    <lineage>
        <taxon>Bacteria</taxon>
        <taxon>Bacillati</taxon>
        <taxon>Actinomycetota</taxon>
        <taxon>Actinomycetes</taxon>
        <taxon>Micromonosporales</taxon>
        <taxon>Micromonosporaceae</taxon>
        <taxon>Asanoa</taxon>
    </lineage>
</organism>
<protein>
    <recommendedName>
        <fullName evidence="5">LPXTG-motif cell wall-anchored protein</fullName>
    </recommendedName>
</protein>
<keyword evidence="1" id="KW-1133">Transmembrane helix</keyword>
<dbReference type="PROSITE" id="PS51318">
    <property type="entry name" value="TAT"/>
    <property type="match status" value="1"/>
</dbReference>
<comment type="caution">
    <text evidence="3">The sequence shown here is derived from an EMBL/GenBank/DDBJ whole genome shotgun (WGS) entry which is preliminary data.</text>
</comment>
<dbReference type="Proteomes" id="UP000624325">
    <property type="component" value="Unassembled WGS sequence"/>
</dbReference>
<evidence type="ECO:0008006" key="5">
    <source>
        <dbReference type="Google" id="ProtNLM"/>
    </source>
</evidence>
<evidence type="ECO:0000256" key="2">
    <source>
        <dbReference type="SAM" id="SignalP"/>
    </source>
</evidence>
<dbReference type="EMBL" id="BONC01000034">
    <property type="protein sequence ID" value="GIF58509.1"/>
    <property type="molecule type" value="Genomic_DNA"/>
</dbReference>
<reference evidence="3 4" key="1">
    <citation type="submission" date="2021-01" db="EMBL/GenBank/DDBJ databases">
        <title>Whole genome shotgun sequence of Asanoa iriomotensis NBRC 100142.</title>
        <authorList>
            <person name="Komaki H."/>
            <person name="Tamura T."/>
        </authorList>
    </citation>
    <scope>NUCLEOTIDE SEQUENCE [LARGE SCALE GENOMIC DNA]</scope>
    <source>
        <strain evidence="3 4">NBRC 100142</strain>
    </source>
</reference>
<keyword evidence="4" id="KW-1185">Reference proteome</keyword>
<evidence type="ECO:0000313" key="4">
    <source>
        <dbReference type="Proteomes" id="UP000624325"/>
    </source>
</evidence>
<proteinExistence type="predicted"/>
<keyword evidence="1" id="KW-0472">Membrane</keyword>
<dbReference type="InterPro" id="IPR006311">
    <property type="entry name" value="TAT_signal"/>
</dbReference>